<evidence type="ECO:0000313" key="1">
    <source>
        <dbReference type="EMBL" id="AFZ28397.1"/>
    </source>
</evidence>
<gene>
    <name evidence="1" type="ORF">Cylst_6628</name>
</gene>
<accession>K9X9S0</accession>
<dbReference type="HOGENOM" id="CLU_2600233_0_0_3"/>
<dbReference type="Proteomes" id="UP000010475">
    <property type="component" value="Plasmid pCYLST.01"/>
</dbReference>
<keyword evidence="2" id="KW-1185">Reference proteome</keyword>
<geneLocation type="plasmid" evidence="1 2">
    <name>pCYLST.01</name>
</geneLocation>
<proteinExistence type="predicted"/>
<reference evidence="1 2" key="1">
    <citation type="submission" date="2012-06" db="EMBL/GenBank/DDBJ databases">
        <title>Noncontiguous Finished plasmid 1 of genome of Cylindrospermum stagnale PCC 7417.</title>
        <authorList>
            <consortium name="US DOE Joint Genome Institute"/>
            <person name="Gugger M."/>
            <person name="Coursin T."/>
            <person name="Rippka R."/>
            <person name="Tandeau De Marsac N."/>
            <person name="Huntemann M."/>
            <person name="Wei C.-L."/>
            <person name="Han J."/>
            <person name="Detter J.C."/>
            <person name="Han C."/>
            <person name="Tapia R."/>
            <person name="Davenport K."/>
            <person name="Daligault H."/>
            <person name="Erkkila T."/>
            <person name="Gu W."/>
            <person name="Munk A.C.C."/>
            <person name="Teshima H."/>
            <person name="Xu Y."/>
            <person name="Chain P."/>
            <person name="Chen A."/>
            <person name="Krypides N."/>
            <person name="Mavromatis K."/>
            <person name="Markowitz V."/>
            <person name="Szeto E."/>
            <person name="Ivanova N."/>
            <person name="Mikhailova N."/>
            <person name="Ovchinnikova G."/>
            <person name="Pagani I."/>
            <person name="Pati A."/>
            <person name="Goodwin L."/>
            <person name="Peters L."/>
            <person name="Pitluck S."/>
            <person name="Woyke T."/>
            <person name="Kerfeld C."/>
        </authorList>
    </citation>
    <scope>NUCLEOTIDE SEQUENCE [LARGE SCALE GENOMIC DNA]</scope>
    <source>
        <strain evidence="1 2">PCC 7417</strain>
        <plasmid evidence="2">Plasmid pCYLST.01</plasmid>
    </source>
</reference>
<organism evidence="1 2">
    <name type="scientific">Cylindrospermum stagnale PCC 7417</name>
    <dbReference type="NCBI Taxonomy" id="56107"/>
    <lineage>
        <taxon>Bacteria</taxon>
        <taxon>Bacillati</taxon>
        <taxon>Cyanobacteriota</taxon>
        <taxon>Cyanophyceae</taxon>
        <taxon>Nostocales</taxon>
        <taxon>Nostocaceae</taxon>
        <taxon>Cylindrospermum</taxon>
    </lineage>
</organism>
<name>K9X9S0_9NOST</name>
<dbReference type="EMBL" id="CP003643">
    <property type="protein sequence ID" value="AFZ28397.1"/>
    <property type="molecule type" value="Genomic_DNA"/>
</dbReference>
<dbReference type="AlphaFoldDB" id="K9X9S0"/>
<evidence type="ECO:0000313" key="2">
    <source>
        <dbReference type="Proteomes" id="UP000010475"/>
    </source>
</evidence>
<keyword evidence="1" id="KW-0614">Plasmid</keyword>
<sequence>MDVLAQLREFRQAAYKYLCRAKDATLLDLMGKVSTHLTPSILDKEPPIKLMKLRSDINRRCSRTKDNCYLFCIVVVEYV</sequence>
<dbReference type="KEGG" id="csg:Cylst_6628"/>
<protein>
    <submittedName>
        <fullName evidence="1">Uncharacterized protein</fullName>
    </submittedName>
</protein>